<dbReference type="PANTHER" id="PTHR24148:SF64">
    <property type="entry name" value="HETEROKARYON INCOMPATIBILITY DOMAIN-CONTAINING PROTEIN"/>
    <property type="match status" value="1"/>
</dbReference>
<reference evidence="2 3" key="1">
    <citation type="submission" date="2017-12" db="EMBL/GenBank/DDBJ databases">
        <title>Comparative genomics of Botrytis spp.</title>
        <authorList>
            <person name="Valero-Jimenez C.A."/>
            <person name="Tapia P."/>
            <person name="Veloso J."/>
            <person name="Silva-Moreno E."/>
            <person name="Staats M."/>
            <person name="Valdes J.H."/>
            <person name="Van Kan J.A.L."/>
        </authorList>
    </citation>
    <scope>NUCLEOTIDE SEQUENCE [LARGE SCALE GENOMIC DNA]</scope>
    <source>
        <strain evidence="2 3">MUCL435</strain>
    </source>
</reference>
<feature type="domain" description="Heterokaryon incompatibility" evidence="1">
    <location>
        <begin position="129"/>
        <end position="284"/>
    </location>
</feature>
<sequence length="653" mass="74068">MAIAEWRLSYIGKVRETKPRSEAAEDADSGGRLSTYIRPYDKSSDIIRLYRRDIKSIKFNLRNASITYLDPHSAQFLVHSISEFYQPLNRSTDQIRLLERVVVHPESTSHCNLLAFELVVKSLSDHVEYSALSYAWGQDLSLKSIVINGTRVEVRANLANILVHISPATPFLWIDALCINQDDVIERNHQVMQMGSIYKQAREVIVWIGDKTDQGVENHADILIPDIGFDFVKKLAGLQKDLMCKSSGADVTIENDGLLLGAELVSLDRLCRRPYWNRLWIVQEVLLAKDLVICWSNKHSPGLRTVTWAEWSRARHLLEDFRSSLALSWDRKLKIKAIEAILESAPANFDRLRETGNQRWPFNSLLEKFSSSECRIQADKIYGLLGIIMLDLCLTHMLKSLTQTRSSESPALDIIRLSQSLQLALNGPIPAPGMALKWCKIEQLSQAELFNYRGYVEGLVVASSIARRDLPQRLEIELPGTKSTRKILSSKIRDLDSCSKRILKGFDSVFGYATRENLPLCDVGKSATKETSIRLDRVCETGFFISSTGEIGIASAEVRDNDFICRLKDTDITLIIRQRRDRYQLISRTVLTSYADTIPRFGGNAENVEGDALDFWLDPLTLQTLTCPIESKREIQYWECLTMEDAFSKSVGI</sequence>
<dbReference type="OrthoDB" id="3553147at2759"/>
<evidence type="ECO:0000313" key="3">
    <source>
        <dbReference type="Proteomes" id="UP000308671"/>
    </source>
</evidence>
<dbReference type="EMBL" id="PQXL01000019">
    <property type="protein sequence ID" value="THV54829.1"/>
    <property type="molecule type" value="Genomic_DNA"/>
</dbReference>
<proteinExistence type="predicted"/>
<accession>A0A4S8RJB8</accession>
<dbReference type="PANTHER" id="PTHR24148">
    <property type="entry name" value="ANKYRIN REPEAT DOMAIN-CONTAINING PROTEIN 39 HOMOLOG-RELATED"/>
    <property type="match status" value="1"/>
</dbReference>
<comment type="caution">
    <text evidence="2">The sequence shown here is derived from an EMBL/GenBank/DDBJ whole genome shotgun (WGS) entry which is preliminary data.</text>
</comment>
<gene>
    <name evidence="2" type="ORF">BGAL_0019g00300</name>
</gene>
<dbReference type="Proteomes" id="UP000308671">
    <property type="component" value="Unassembled WGS sequence"/>
</dbReference>
<evidence type="ECO:0000259" key="1">
    <source>
        <dbReference type="Pfam" id="PF06985"/>
    </source>
</evidence>
<organism evidence="2 3">
    <name type="scientific">Botrytis galanthina</name>
    <dbReference type="NCBI Taxonomy" id="278940"/>
    <lineage>
        <taxon>Eukaryota</taxon>
        <taxon>Fungi</taxon>
        <taxon>Dikarya</taxon>
        <taxon>Ascomycota</taxon>
        <taxon>Pezizomycotina</taxon>
        <taxon>Leotiomycetes</taxon>
        <taxon>Helotiales</taxon>
        <taxon>Sclerotiniaceae</taxon>
        <taxon>Botrytis</taxon>
    </lineage>
</organism>
<keyword evidence="3" id="KW-1185">Reference proteome</keyword>
<dbReference type="InterPro" id="IPR052895">
    <property type="entry name" value="HetReg/Transcr_Mod"/>
</dbReference>
<protein>
    <recommendedName>
        <fullName evidence="1">Heterokaryon incompatibility domain-containing protein</fullName>
    </recommendedName>
</protein>
<evidence type="ECO:0000313" key="2">
    <source>
        <dbReference type="EMBL" id="THV54829.1"/>
    </source>
</evidence>
<name>A0A4S8RJB8_9HELO</name>
<dbReference type="InterPro" id="IPR010730">
    <property type="entry name" value="HET"/>
</dbReference>
<dbReference type="AlphaFoldDB" id="A0A4S8RJB8"/>
<dbReference type="Pfam" id="PF06985">
    <property type="entry name" value="HET"/>
    <property type="match status" value="1"/>
</dbReference>